<reference evidence="13 14" key="1">
    <citation type="submission" date="2014-03" db="EMBL/GenBank/DDBJ databases">
        <title>Selection and divergence in the genomes of co-occurring obligate luminous symbionts with specific hosts.</title>
        <authorList>
            <person name="Hendry T.A."/>
            <person name="de Wet J.R."/>
            <person name="Dunlap P.V."/>
        </authorList>
    </citation>
    <scope>NUCLEOTIDE SEQUENCE [LARGE SCALE GENOMIC DNA]</scope>
    <source>
        <strain evidence="13 14">Ppalp.1</strain>
    </source>
</reference>
<dbReference type="InterPro" id="IPR047817">
    <property type="entry name" value="ABC2_TM_bact-type"/>
</dbReference>
<dbReference type="PROSITE" id="PS51012">
    <property type="entry name" value="ABC_TM2"/>
    <property type="match status" value="1"/>
</dbReference>
<dbReference type="RefSeq" id="WP_034414913.1">
    <property type="nucleotide sequence ID" value="NZ_JGVK01000029.1"/>
</dbReference>
<comment type="similarity">
    <text evidence="2 11">Belongs to the ABC-2 integral membrane protein family.</text>
</comment>
<evidence type="ECO:0000256" key="8">
    <source>
        <dbReference type="ARBA" id="ARBA00022989"/>
    </source>
</evidence>
<organism evidence="13 14">
    <name type="scientific">Candidatus Photodesmus blepharonis</name>
    <dbReference type="NCBI Taxonomy" id="1179155"/>
    <lineage>
        <taxon>Bacteria</taxon>
        <taxon>Pseudomonadati</taxon>
        <taxon>Pseudomonadota</taxon>
        <taxon>Gammaproteobacteria</taxon>
        <taxon>Vibrionales</taxon>
        <taxon>Vibrionaceae</taxon>
        <taxon>Candidatus Photodesmus</taxon>
    </lineage>
</organism>
<feature type="transmembrane region" description="Helical" evidence="11">
    <location>
        <begin position="28"/>
        <end position="49"/>
    </location>
</feature>
<feature type="transmembrane region" description="Helical" evidence="11">
    <location>
        <begin position="235"/>
        <end position="253"/>
    </location>
</feature>
<evidence type="ECO:0000256" key="2">
    <source>
        <dbReference type="ARBA" id="ARBA00007783"/>
    </source>
</evidence>
<dbReference type="PRINTS" id="PR00164">
    <property type="entry name" value="ABC2TRNSPORT"/>
</dbReference>
<dbReference type="STRING" id="1179155.CF67_06035"/>
<feature type="transmembrane region" description="Helical" evidence="11">
    <location>
        <begin position="178"/>
        <end position="195"/>
    </location>
</feature>
<evidence type="ECO:0000313" key="14">
    <source>
        <dbReference type="Proteomes" id="UP000053784"/>
    </source>
</evidence>
<keyword evidence="6 11" id="KW-0812">Transmembrane</keyword>
<dbReference type="GO" id="GO:0015920">
    <property type="term" value="P:lipopolysaccharide transport"/>
    <property type="evidence" value="ECO:0007669"/>
    <property type="project" value="TreeGrafter"/>
</dbReference>
<name>A0A084CMG8_9GAMM</name>
<dbReference type="InterPro" id="IPR013525">
    <property type="entry name" value="ABC2_TM"/>
</dbReference>
<sequence length="264" mass="30276">MINAINNKAILVFSLAFRDIRSRYKGSVLGWLWTLITPMVMLVVYTFIFEFVFKSRWSESSLSGYDFSINLFIGMIIFSFFSECFTRAPSYIHANTNYVKKIVFNLEIIPISYFVSAFFHLLTGLLIWFVMIQIVSDLTVTLYKFFSLILVLVSFSIMTLGVGYYLSAFGAFIRDTNQICTSLTTLLLFISPVFYDSSALPVRVSNIILLNPISYPILEIRSVLLNGRSLDFDAFLVYNLFGITIFLTGVVFFRHMKKGFIDVV</sequence>
<dbReference type="GO" id="GO:0015774">
    <property type="term" value="P:polysaccharide transport"/>
    <property type="evidence" value="ECO:0007669"/>
    <property type="project" value="UniProtKB-KW"/>
</dbReference>
<evidence type="ECO:0000256" key="11">
    <source>
        <dbReference type="RuleBase" id="RU361157"/>
    </source>
</evidence>
<gene>
    <name evidence="13" type="primary">rfbA</name>
    <name evidence="13" type="ORF">CF67_06035</name>
</gene>
<keyword evidence="14" id="KW-1185">Reference proteome</keyword>
<evidence type="ECO:0000256" key="5">
    <source>
        <dbReference type="ARBA" id="ARBA00022597"/>
    </source>
</evidence>
<feature type="transmembrane region" description="Helical" evidence="11">
    <location>
        <begin position="142"/>
        <end position="166"/>
    </location>
</feature>
<dbReference type="eggNOG" id="COG1682">
    <property type="taxonomic scope" value="Bacteria"/>
</dbReference>
<comment type="subcellular location">
    <subcellularLocation>
        <location evidence="11">Cell inner membrane</location>
        <topology evidence="11">Multi-pass membrane protein</topology>
    </subcellularLocation>
    <subcellularLocation>
        <location evidence="1">Cell membrane</location>
        <topology evidence="1">Multi-pass membrane protein</topology>
    </subcellularLocation>
</comment>
<dbReference type="Pfam" id="PF01061">
    <property type="entry name" value="ABC2_membrane"/>
    <property type="match status" value="1"/>
</dbReference>
<dbReference type="EMBL" id="JGVK01000029">
    <property type="protein sequence ID" value="KEY90997.1"/>
    <property type="molecule type" value="Genomic_DNA"/>
</dbReference>
<feature type="transmembrane region" description="Helical" evidence="11">
    <location>
        <begin position="69"/>
        <end position="88"/>
    </location>
</feature>
<evidence type="ECO:0000256" key="6">
    <source>
        <dbReference type="ARBA" id="ARBA00022692"/>
    </source>
</evidence>
<proteinExistence type="inferred from homology"/>
<dbReference type="GO" id="GO:0043190">
    <property type="term" value="C:ATP-binding cassette (ABC) transporter complex"/>
    <property type="evidence" value="ECO:0007669"/>
    <property type="project" value="InterPro"/>
</dbReference>
<keyword evidence="3 11" id="KW-0813">Transport</keyword>
<keyword evidence="8 11" id="KW-1133">Transmembrane helix</keyword>
<evidence type="ECO:0000256" key="7">
    <source>
        <dbReference type="ARBA" id="ARBA00022903"/>
    </source>
</evidence>
<comment type="caution">
    <text evidence="13">The sequence shown here is derived from an EMBL/GenBank/DDBJ whole genome shotgun (WGS) entry which is preliminary data.</text>
</comment>
<keyword evidence="10 11" id="KW-0472">Membrane</keyword>
<dbReference type="AlphaFoldDB" id="A0A084CMG8"/>
<evidence type="ECO:0000256" key="4">
    <source>
        <dbReference type="ARBA" id="ARBA00022475"/>
    </source>
</evidence>
<evidence type="ECO:0000256" key="10">
    <source>
        <dbReference type="ARBA" id="ARBA00023136"/>
    </source>
</evidence>
<evidence type="ECO:0000256" key="9">
    <source>
        <dbReference type="ARBA" id="ARBA00023047"/>
    </source>
</evidence>
<keyword evidence="9" id="KW-0625">Polysaccharide transport</keyword>
<keyword evidence="4 11" id="KW-1003">Cell membrane</keyword>
<dbReference type="InterPro" id="IPR000412">
    <property type="entry name" value="ABC_2_transport"/>
</dbReference>
<dbReference type="PANTHER" id="PTHR30413">
    <property type="entry name" value="INNER MEMBRANE TRANSPORT PERMEASE"/>
    <property type="match status" value="1"/>
</dbReference>
<protein>
    <recommendedName>
        <fullName evidence="11">Transport permease protein</fullName>
    </recommendedName>
</protein>
<keyword evidence="7" id="KW-0972">Capsule biogenesis/degradation</keyword>
<evidence type="ECO:0000259" key="12">
    <source>
        <dbReference type="PROSITE" id="PS51012"/>
    </source>
</evidence>
<evidence type="ECO:0000256" key="1">
    <source>
        <dbReference type="ARBA" id="ARBA00004651"/>
    </source>
</evidence>
<accession>A0A084CMG8</accession>
<keyword evidence="5" id="KW-0762">Sugar transport</keyword>
<evidence type="ECO:0000313" key="13">
    <source>
        <dbReference type="EMBL" id="KEY90997.1"/>
    </source>
</evidence>
<dbReference type="OrthoDB" id="9786910at2"/>
<dbReference type="GO" id="GO:0140359">
    <property type="term" value="F:ABC-type transporter activity"/>
    <property type="evidence" value="ECO:0007669"/>
    <property type="project" value="InterPro"/>
</dbReference>
<dbReference type="Proteomes" id="UP000053784">
    <property type="component" value="Unassembled WGS sequence"/>
</dbReference>
<feature type="domain" description="ABC transmembrane type-2" evidence="12">
    <location>
        <begin position="29"/>
        <end position="256"/>
    </location>
</feature>
<feature type="transmembrane region" description="Helical" evidence="11">
    <location>
        <begin position="108"/>
        <end position="130"/>
    </location>
</feature>
<dbReference type="PANTHER" id="PTHR30413:SF10">
    <property type="entry name" value="CAPSULE POLYSACCHARIDE EXPORT INNER-MEMBRANE PROTEIN CTRC"/>
    <property type="match status" value="1"/>
</dbReference>
<evidence type="ECO:0000256" key="3">
    <source>
        <dbReference type="ARBA" id="ARBA00022448"/>
    </source>
</evidence>